<gene>
    <name evidence="1" type="ORF">CDAR_95261</name>
</gene>
<accession>A0AAV4PKV8</accession>
<evidence type="ECO:0000313" key="2">
    <source>
        <dbReference type="Proteomes" id="UP001054837"/>
    </source>
</evidence>
<evidence type="ECO:0000313" key="1">
    <source>
        <dbReference type="EMBL" id="GIX97065.1"/>
    </source>
</evidence>
<comment type="caution">
    <text evidence="1">The sequence shown here is derived from an EMBL/GenBank/DDBJ whole genome shotgun (WGS) entry which is preliminary data.</text>
</comment>
<dbReference type="AlphaFoldDB" id="A0AAV4PKV8"/>
<proteinExistence type="predicted"/>
<organism evidence="1 2">
    <name type="scientific">Caerostris darwini</name>
    <dbReference type="NCBI Taxonomy" id="1538125"/>
    <lineage>
        <taxon>Eukaryota</taxon>
        <taxon>Metazoa</taxon>
        <taxon>Ecdysozoa</taxon>
        <taxon>Arthropoda</taxon>
        <taxon>Chelicerata</taxon>
        <taxon>Arachnida</taxon>
        <taxon>Araneae</taxon>
        <taxon>Araneomorphae</taxon>
        <taxon>Entelegynae</taxon>
        <taxon>Araneoidea</taxon>
        <taxon>Araneidae</taxon>
        <taxon>Caerostris</taxon>
    </lineage>
</organism>
<protein>
    <submittedName>
        <fullName evidence="1">Uncharacterized protein</fullName>
    </submittedName>
</protein>
<dbReference type="EMBL" id="BPLQ01003002">
    <property type="protein sequence ID" value="GIX97065.1"/>
    <property type="molecule type" value="Genomic_DNA"/>
</dbReference>
<dbReference type="Proteomes" id="UP001054837">
    <property type="component" value="Unassembled WGS sequence"/>
</dbReference>
<reference evidence="1 2" key="1">
    <citation type="submission" date="2021-06" db="EMBL/GenBank/DDBJ databases">
        <title>Caerostris darwini draft genome.</title>
        <authorList>
            <person name="Kono N."/>
            <person name="Arakawa K."/>
        </authorList>
    </citation>
    <scope>NUCLEOTIDE SEQUENCE [LARGE SCALE GENOMIC DNA]</scope>
</reference>
<sequence>MGYRYDGGTFHATEEEFCCFPRKINNSKKERRKTDCHALAVCGAITLESDSDIHYVAALQANLLNTGRSSIEPLAVQDLKNEKFVMDHKRM</sequence>
<keyword evidence="2" id="KW-1185">Reference proteome</keyword>
<name>A0AAV4PKV8_9ARAC</name>